<evidence type="ECO:0000313" key="3">
    <source>
        <dbReference type="Proteomes" id="UP000547058"/>
    </source>
</evidence>
<organism evidence="2 3">
    <name type="scientific">Stenotrophomonas tumulicola</name>
    <dbReference type="NCBI Taxonomy" id="1685415"/>
    <lineage>
        <taxon>Bacteria</taxon>
        <taxon>Pseudomonadati</taxon>
        <taxon>Pseudomonadota</taxon>
        <taxon>Gammaproteobacteria</taxon>
        <taxon>Lysobacterales</taxon>
        <taxon>Lysobacteraceae</taxon>
        <taxon>Stenotrophomonas</taxon>
    </lineage>
</organism>
<dbReference type="AlphaFoldDB" id="A0A7W3FIW1"/>
<evidence type="ECO:0000313" key="2">
    <source>
        <dbReference type="EMBL" id="MBA8680364.1"/>
    </source>
</evidence>
<proteinExistence type="predicted"/>
<keyword evidence="1" id="KW-0472">Membrane</keyword>
<dbReference type="InterPro" id="IPR009339">
    <property type="entry name" value="DUF998"/>
</dbReference>
<keyword evidence="3" id="KW-1185">Reference proteome</keyword>
<dbReference type="Proteomes" id="UP000547058">
    <property type="component" value="Unassembled WGS sequence"/>
</dbReference>
<dbReference type="EMBL" id="JACGXS010000001">
    <property type="protein sequence ID" value="MBA8680364.1"/>
    <property type="molecule type" value="Genomic_DNA"/>
</dbReference>
<gene>
    <name evidence="2" type="ORF">H4O11_00865</name>
</gene>
<feature type="transmembrane region" description="Helical" evidence="1">
    <location>
        <begin position="55"/>
        <end position="79"/>
    </location>
</feature>
<feature type="transmembrane region" description="Helical" evidence="1">
    <location>
        <begin position="183"/>
        <end position="202"/>
    </location>
</feature>
<sequence>MTMPMTLLRRVEGLLGGSAAVLFILSVTGFGAALDGYAQGRHPVALLGASGVPHALGFNLLGWGLPGVLAVAVALCLLARLPAGSSWPVRVAGQLLVLAGMAFAGMGLLPLDLQELDGPASQAHASAWMVWVLSFIAGTLLLGAGLWRKAPILAKLALGCSVVAAVTAFGLQHALPAPLAQRITFACWALWLALLLPVSRMLDARH</sequence>
<reference evidence="2 3" key="1">
    <citation type="submission" date="2020-08" db="EMBL/GenBank/DDBJ databases">
        <title>Stenotrophomonas tumulicola JCM 30961.</title>
        <authorList>
            <person name="Deng Y."/>
        </authorList>
    </citation>
    <scope>NUCLEOTIDE SEQUENCE [LARGE SCALE GENOMIC DNA]</scope>
    <source>
        <strain evidence="2 3">JCM 30961</strain>
    </source>
</reference>
<evidence type="ECO:0000256" key="1">
    <source>
        <dbReference type="SAM" id="Phobius"/>
    </source>
</evidence>
<dbReference type="Pfam" id="PF06197">
    <property type="entry name" value="DUF998"/>
    <property type="match status" value="1"/>
</dbReference>
<keyword evidence="1" id="KW-0812">Transmembrane</keyword>
<feature type="transmembrane region" description="Helical" evidence="1">
    <location>
        <begin position="128"/>
        <end position="147"/>
    </location>
</feature>
<keyword evidence="1" id="KW-1133">Transmembrane helix</keyword>
<name>A0A7W3FIW1_9GAMM</name>
<feature type="transmembrane region" description="Helical" evidence="1">
    <location>
        <begin position="91"/>
        <end position="108"/>
    </location>
</feature>
<accession>A0A7W3FIW1</accession>
<feature type="transmembrane region" description="Helical" evidence="1">
    <location>
        <begin position="152"/>
        <end position="171"/>
    </location>
</feature>
<dbReference type="RefSeq" id="WP_182337554.1">
    <property type="nucleotide sequence ID" value="NZ_JACGXS010000001.1"/>
</dbReference>
<comment type="caution">
    <text evidence="2">The sequence shown here is derived from an EMBL/GenBank/DDBJ whole genome shotgun (WGS) entry which is preliminary data.</text>
</comment>
<protein>
    <submittedName>
        <fullName evidence="2">DUF998 domain-containing protein</fullName>
    </submittedName>
</protein>